<dbReference type="Pfam" id="PF02082">
    <property type="entry name" value="Rrf2"/>
    <property type="match status" value="1"/>
</dbReference>
<comment type="caution">
    <text evidence="2">The sequence shown here is derived from an EMBL/GenBank/DDBJ whole genome shotgun (WGS) entry which is preliminary data.</text>
</comment>
<dbReference type="GO" id="GO:0005829">
    <property type="term" value="C:cytosol"/>
    <property type="evidence" value="ECO:0007669"/>
    <property type="project" value="TreeGrafter"/>
</dbReference>
<dbReference type="PROSITE" id="PS01332">
    <property type="entry name" value="HTH_RRF2_1"/>
    <property type="match status" value="1"/>
</dbReference>
<dbReference type="AlphaFoldDB" id="A0A1F5FJB0"/>
<dbReference type="GO" id="GO:0003677">
    <property type="term" value="F:DNA binding"/>
    <property type="evidence" value="ECO:0007669"/>
    <property type="project" value="UniProtKB-KW"/>
</dbReference>
<evidence type="ECO:0000313" key="2">
    <source>
        <dbReference type="EMBL" id="OGD79604.1"/>
    </source>
</evidence>
<dbReference type="InterPro" id="IPR000944">
    <property type="entry name" value="Tscrpt_reg_Rrf2"/>
</dbReference>
<dbReference type="PROSITE" id="PS51197">
    <property type="entry name" value="HTH_RRF2_2"/>
    <property type="match status" value="1"/>
</dbReference>
<dbReference type="PANTHER" id="PTHR33221">
    <property type="entry name" value="WINGED HELIX-TURN-HELIX TRANSCRIPTIONAL REGULATOR, RRF2 FAMILY"/>
    <property type="match status" value="1"/>
</dbReference>
<evidence type="ECO:0000256" key="1">
    <source>
        <dbReference type="ARBA" id="ARBA00023125"/>
    </source>
</evidence>
<evidence type="ECO:0000313" key="3">
    <source>
        <dbReference type="Proteomes" id="UP000176682"/>
    </source>
</evidence>
<dbReference type="GO" id="GO:0003700">
    <property type="term" value="F:DNA-binding transcription factor activity"/>
    <property type="evidence" value="ECO:0007669"/>
    <property type="project" value="TreeGrafter"/>
</dbReference>
<dbReference type="PANTHER" id="PTHR33221:SF5">
    <property type="entry name" value="HTH-TYPE TRANSCRIPTIONAL REGULATOR ISCR"/>
    <property type="match status" value="1"/>
</dbReference>
<name>A0A1F5FJB0_9BACT</name>
<reference evidence="2 3" key="1">
    <citation type="journal article" date="2016" name="Nat. Commun.">
        <title>Thousands of microbial genomes shed light on interconnected biogeochemical processes in an aquifer system.</title>
        <authorList>
            <person name="Anantharaman K."/>
            <person name="Brown C.T."/>
            <person name="Hug L.A."/>
            <person name="Sharon I."/>
            <person name="Castelle C.J."/>
            <person name="Probst A.J."/>
            <person name="Thomas B.C."/>
            <person name="Singh A."/>
            <person name="Wilkins M.J."/>
            <person name="Karaoz U."/>
            <person name="Brodie E.L."/>
            <person name="Williams K.H."/>
            <person name="Hubbard S.S."/>
            <person name="Banfield J.F."/>
        </authorList>
    </citation>
    <scope>NUCLEOTIDE SEQUENCE [LARGE SCALE GENOMIC DNA]</scope>
</reference>
<gene>
    <name evidence="2" type="ORF">A2368_02615</name>
</gene>
<sequence length="140" mass="14747">MVAVMALFDFTKKADYGLVMLAVLASKGKHKTVSVRELVDGKKLPRAFTAQIGKSLVEAGILGSKEGRGGGYFLIDDPSEVTLRQALTAIEGEIAPVGCVAGSMKTCPLDGNCGHQDLMSTLGTEMARVLEGYSLADLVK</sequence>
<accession>A0A1F5FJB0</accession>
<dbReference type="Proteomes" id="UP000176682">
    <property type="component" value="Unassembled WGS sequence"/>
</dbReference>
<evidence type="ECO:0008006" key="4">
    <source>
        <dbReference type="Google" id="ProtNLM"/>
    </source>
</evidence>
<dbReference type="Gene3D" id="1.10.10.10">
    <property type="entry name" value="Winged helix-like DNA-binding domain superfamily/Winged helix DNA-binding domain"/>
    <property type="match status" value="1"/>
</dbReference>
<organism evidence="2 3">
    <name type="scientific">Candidatus Collierbacteria bacterium RIFOXYB1_FULL_49_13</name>
    <dbReference type="NCBI Taxonomy" id="1817728"/>
    <lineage>
        <taxon>Bacteria</taxon>
        <taxon>Candidatus Collieribacteriota</taxon>
    </lineage>
</organism>
<dbReference type="NCBIfam" id="TIGR00738">
    <property type="entry name" value="rrf2_super"/>
    <property type="match status" value="1"/>
</dbReference>
<dbReference type="InterPro" id="IPR036388">
    <property type="entry name" value="WH-like_DNA-bd_sf"/>
</dbReference>
<proteinExistence type="predicted"/>
<protein>
    <recommendedName>
        <fullName evidence="4">Rrf2 family transcriptional regulator</fullName>
    </recommendedName>
</protein>
<dbReference type="InterPro" id="IPR030489">
    <property type="entry name" value="TR_Rrf2-type_CS"/>
</dbReference>
<keyword evidence="1" id="KW-0238">DNA-binding</keyword>
<dbReference type="EMBL" id="MFAM01000016">
    <property type="protein sequence ID" value="OGD79604.1"/>
    <property type="molecule type" value="Genomic_DNA"/>
</dbReference>
<dbReference type="SUPFAM" id="SSF46785">
    <property type="entry name" value="Winged helix' DNA-binding domain"/>
    <property type="match status" value="1"/>
</dbReference>
<dbReference type="InterPro" id="IPR036390">
    <property type="entry name" value="WH_DNA-bd_sf"/>
</dbReference>